<evidence type="ECO:0000313" key="1">
    <source>
        <dbReference type="EMBL" id="CRL33824.1"/>
    </source>
</evidence>
<gene>
    <name evidence="1" type="ORF">M72_03191</name>
</gene>
<name>A0A0M6WD22_9FIRM</name>
<dbReference type="PROSITE" id="PS51257">
    <property type="entry name" value="PROKAR_LIPOPROTEIN"/>
    <property type="match status" value="1"/>
</dbReference>
<proteinExistence type="predicted"/>
<dbReference type="EMBL" id="CVRR01000005">
    <property type="protein sequence ID" value="CRL33824.1"/>
    <property type="molecule type" value="Genomic_DNA"/>
</dbReference>
<protein>
    <recommendedName>
        <fullName evidence="3">DUF4825 domain-containing protein</fullName>
    </recommendedName>
</protein>
<sequence>MKKRWILFMMCACISGLGGCGKQTVTEKAEETETADSMKEDTTELCAYIKEINGNTLVIDPVEYISSGDSDRLASYKHTDDDMPDGYYIYNKDEKTEDVTLTDQTEYSFLDWTREFGGTDADIRVVTKDKMIFEKYMETYTDAKPGMPFFLKMKGNTVIQILEKPMV</sequence>
<dbReference type="Proteomes" id="UP000049979">
    <property type="component" value="Unassembled WGS sequence"/>
</dbReference>
<organism evidence="1 2">
    <name type="scientific">Roseburia faecis</name>
    <dbReference type="NCBI Taxonomy" id="301302"/>
    <lineage>
        <taxon>Bacteria</taxon>
        <taxon>Bacillati</taxon>
        <taxon>Bacillota</taxon>
        <taxon>Clostridia</taxon>
        <taxon>Lachnospirales</taxon>
        <taxon>Lachnospiraceae</taxon>
        <taxon>Roseburia</taxon>
    </lineage>
</organism>
<accession>A0A0M6WD22</accession>
<reference evidence="2" key="1">
    <citation type="submission" date="2015-05" db="EMBL/GenBank/DDBJ databases">
        <authorList>
            <consortium name="Pathogen Informatics"/>
        </authorList>
    </citation>
    <scope>NUCLEOTIDE SEQUENCE [LARGE SCALE GENOMIC DNA]</scope>
    <source>
        <strain evidence="2">M72</strain>
    </source>
</reference>
<keyword evidence="2" id="KW-1185">Reference proteome</keyword>
<dbReference type="AlphaFoldDB" id="A0A0M6WD22"/>
<evidence type="ECO:0008006" key="3">
    <source>
        <dbReference type="Google" id="ProtNLM"/>
    </source>
</evidence>
<evidence type="ECO:0000313" key="2">
    <source>
        <dbReference type="Proteomes" id="UP000049979"/>
    </source>
</evidence>